<comment type="similarity">
    <text evidence="1">Belongs to the glycosyltransferase 2 family.</text>
</comment>
<accession>A0A5M6IUH8</accession>
<dbReference type="PANTHER" id="PTHR43179:SF12">
    <property type="entry name" value="GALACTOFURANOSYLTRANSFERASE GLFT2"/>
    <property type="match status" value="1"/>
</dbReference>
<dbReference type="Pfam" id="PF00535">
    <property type="entry name" value="Glycos_transf_2"/>
    <property type="match status" value="1"/>
</dbReference>
<dbReference type="GO" id="GO:0016757">
    <property type="term" value="F:glycosyltransferase activity"/>
    <property type="evidence" value="ECO:0007669"/>
    <property type="project" value="UniProtKB-KW"/>
</dbReference>
<dbReference type="Gene3D" id="3.90.550.10">
    <property type="entry name" value="Spore Coat Polysaccharide Biosynthesis Protein SpsA, Chain A"/>
    <property type="match status" value="1"/>
</dbReference>
<dbReference type="Proteomes" id="UP000325255">
    <property type="component" value="Unassembled WGS sequence"/>
</dbReference>
<dbReference type="OrthoDB" id="8404680at2"/>
<keyword evidence="3 5" id="KW-0808">Transferase</keyword>
<dbReference type="PANTHER" id="PTHR43179">
    <property type="entry name" value="RHAMNOSYLTRANSFERASE WBBL"/>
    <property type="match status" value="1"/>
</dbReference>
<keyword evidence="6" id="KW-1185">Reference proteome</keyword>
<dbReference type="InterPro" id="IPR029044">
    <property type="entry name" value="Nucleotide-diphossugar_trans"/>
</dbReference>
<comment type="caution">
    <text evidence="5">The sequence shown here is derived from an EMBL/GenBank/DDBJ whole genome shotgun (WGS) entry which is preliminary data.</text>
</comment>
<evidence type="ECO:0000256" key="2">
    <source>
        <dbReference type="ARBA" id="ARBA00022676"/>
    </source>
</evidence>
<feature type="domain" description="Glycosyltransferase 2-like" evidence="4">
    <location>
        <begin position="4"/>
        <end position="117"/>
    </location>
</feature>
<dbReference type="AlphaFoldDB" id="A0A5M6IUH8"/>
<evidence type="ECO:0000313" key="6">
    <source>
        <dbReference type="Proteomes" id="UP000325255"/>
    </source>
</evidence>
<evidence type="ECO:0000259" key="4">
    <source>
        <dbReference type="Pfam" id="PF00535"/>
    </source>
</evidence>
<dbReference type="SUPFAM" id="SSF53448">
    <property type="entry name" value="Nucleotide-diphospho-sugar transferases"/>
    <property type="match status" value="1"/>
</dbReference>
<dbReference type="InterPro" id="IPR001173">
    <property type="entry name" value="Glyco_trans_2-like"/>
</dbReference>
<keyword evidence="2" id="KW-0328">Glycosyltransferase</keyword>
<proteinExistence type="inferred from homology"/>
<name>A0A5M6IUH8_9PROT</name>
<protein>
    <submittedName>
        <fullName evidence="5">Glycosyltransferase</fullName>
    </submittedName>
</protein>
<evidence type="ECO:0000256" key="1">
    <source>
        <dbReference type="ARBA" id="ARBA00006739"/>
    </source>
</evidence>
<evidence type="ECO:0000256" key="3">
    <source>
        <dbReference type="ARBA" id="ARBA00022679"/>
    </source>
</evidence>
<sequence>MKITVGIPSIGRASILRETLQQIGGQTRRPDEVVICGTKPADVAGCEAVLPGTRILFSTPGLPCQRNAILSAAKGTDVVVFFDDDFIPHPGYLAAIERHMLRNPRIVLATGRVVADGIGSAGLSAAEAGRILAADPPADDEASPVFSAYGCNMAVRLRPIEEANLRFDERLPLYAWQEDVDMSRRLAPLGEIVKIAAATGVHRGVTSGRVRGVRLGYSQVANPLYLSRKREGYPFRRAVAHIARNLTMNILRATWPEPHIDRRGRLRGNLLAFQDLLTNRMFPGRILDL</sequence>
<reference evidence="5 6" key="1">
    <citation type="submission" date="2019-09" db="EMBL/GenBank/DDBJ databases">
        <title>Genome sequence of Rhodovastum atsumiense, a diverse member of the Acetobacteraceae family of non-sulfur purple photosynthetic bacteria.</title>
        <authorList>
            <person name="Meyer T."/>
            <person name="Kyndt J."/>
        </authorList>
    </citation>
    <scope>NUCLEOTIDE SEQUENCE [LARGE SCALE GENOMIC DNA]</scope>
    <source>
        <strain evidence="5 6">DSM 21279</strain>
    </source>
</reference>
<dbReference type="EMBL" id="VWPK01000020">
    <property type="protein sequence ID" value="KAA5611527.1"/>
    <property type="molecule type" value="Genomic_DNA"/>
</dbReference>
<organism evidence="5 6">
    <name type="scientific">Rhodovastum atsumiense</name>
    <dbReference type="NCBI Taxonomy" id="504468"/>
    <lineage>
        <taxon>Bacteria</taxon>
        <taxon>Pseudomonadati</taxon>
        <taxon>Pseudomonadota</taxon>
        <taxon>Alphaproteobacteria</taxon>
        <taxon>Acetobacterales</taxon>
        <taxon>Acetobacteraceae</taxon>
        <taxon>Rhodovastum</taxon>
    </lineage>
</organism>
<gene>
    <name evidence="5" type="ORF">F1189_14240</name>
</gene>
<evidence type="ECO:0000313" key="5">
    <source>
        <dbReference type="EMBL" id="KAA5611527.1"/>
    </source>
</evidence>